<dbReference type="InParanoid" id="Q8EUV5"/>
<dbReference type="Gene3D" id="3.40.50.300">
    <property type="entry name" value="P-loop containing nucleotide triphosphate hydrolases"/>
    <property type="match status" value="1"/>
</dbReference>
<dbReference type="RefSeq" id="WP_011077635.1">
    <property type="nucleotide sequence ID" value="NC_004432.1"/>
</dbReference>
<dbReference type="STRING" id="272633.gene:10731935"/>
<dbReference type="Pfam" id="PF13177">
    <property type="entry name" value="DNA_pol3_delta2"/>
    <property type="match status" value="1"/>
</dbReference>
<organism evidence="1 2">
    <name type="scientific">Malacoplasma penetrans (strain HF-2)</name>
    <name type="common">Mycoplasma penetrans</name>
    <dbReference type="NCBI Taxonomy" id="272633"/>
    <lineage>
        <taxon>Bacteria</taxon>
        <taxon>Bacillati</taxon>
        <taxon>Mycoplasmatota</taxon>
        <taxon>Mycoplasmoidales</taxon>
        <taxon>Mycoplasmoidaceae</taxon>
        <taxon>Malacoplasma</taxon>
    </lineage>
</organism>
<dbReference type="HOGENOM" id="CLU_1097637_0_0_14"/>
<dbReference type="FunCoup" id="Q8EUV5">
    <property type="interactions" value="76"/>
</dbReference>
<dbReference type="NCBIfam" id="NF004488">
    <property type="entry name" value="PRK05818.1"/>
    <property type="match status" value="1"/>
</dbReference>
<dbReference type="KEGG" id="mpe:MYPE8130"/>
<protein>
    <submittedName>
        <fullName evidence="1">Predicted DNA polymerase</fullName>
    </submittedName>
</protein>
<name>Q8EUV5_MALP2</name>
<evidence type="ECO:0000313" key="2">
    <source>
        <dbReference type="Proteomes" id="UP000002522"/>
    </source>
</evidence>
<reference evidence="1 2" key="1">
    <citation type="journal article" date="2002" name="Nucleic Acids Res.">
        <title>The complete genomic sequence of Mycoplasma penetrans, an intracellular bacterial pathogen in humans.</title>
        <authorList>
            <person name="Sasaki Y."/>
            <person name="Ishikawa J."/>
            <person name="Yamashita A."/>
            <person name="Oshima K."/>
            <person name="Kenri T."/>
            <person name="Furuya K."/>
            <person name="Yoshino C."/>
            <person name="Horino A."/>
            <person name="Shiba T."/>
            <person name="Sasaki T."/>
            <person name="Hattori M."/>
        </authorList>
    </citation>
    <scope>NUCLEOTIDE SEQUENCE [LARGE SCALE GENOMIC DNA]</scope>
    <source>
        <strain evidence="1 2">HF-2</strain>
    </source>
</reference>
<sequence>MNHNEKILKSLIKNKPSPLLLEESTASFTMNFIYDFMKSICCTKAESFCNTCESCWKITRGKYFDFHLINTYKDSIHKEDLLSIINKLSYPSVEKYGNKFLIIYGIENVNKQIANMLLKNIENPSKNTYYIFVTRNHNNIINTIKSRCVFYKIISEEKRFIKELESNKIDQRYFSYFLLNFYSIDEVLDFYNNETFSKIVNVYETLINDKNKLISIHKSLISFKTFSYYEIAKLLFLLEPKVSPENKEKIYHLISSLKYNLNKTLVFNEILSMLK</sequence>
<dbReference type="AlphaFoldDB" id="Q8EUV5"/>
<gene>
    <name evidence="1" type="ordered locus">MYPE8130</name>
</gene>
<dbReference type="SUPFAM" id="SSF52540">
    <property type="entry name" value="P-loop containing nucleoside triphosphate hydrolases"/>
    <property type="match status" value="1"/>
</dbReference>
<dbReference type="EMBL" id="BA000026">
    <property type="protein sequence ID" value="BAC44606.1"/>
    <property type="molecule type" value="Genomic_DNA"/>
</dbReference>
<accession>Q8EUV5</accession>
<dbReference type="eggNOG" id="COG0470">
    <property type="taxonomic scope" value="Bacteria"/>
</dbReference>
<dbReference type="InterPro" id="IPR027417">
    <property type="entry name" value="P-loop_NTPase"/>
</dbReference>
<dbReference type="Proteomes" id="UP000002522">
    <property type="component" value="Chromosome"/>
</dbReference>
<keyword evidence="2" id="KW-1185">Reference proteome</keyword>
<evidence type="ECO:0000313" key="1">
    <source>
        <dbReference type="EMBL" id="BAC44606.1"/>
    </source>
</evidence>
<proteinExistence type="predicted"/>